<evidence type="ECO:0000313" key="2">
    <source>
        <dbReference type="Proteomes" id="UP001652600"/>
    </source>
</evidence>
<reference evidence="3" key="2">
    <citation type="submission" date="2025-08" db="UniProtKB">
        <authorList>
            <consortium name="RefSeq"/>
        </authorList>
    </citation>
    <scope>IDENTIFICATION</scope>
    <source>
        <tissue evidence="3">Stem</tissue>
    </source>
</reference>
<dbReference type="Proteomes" id="UP001652600">
    <property type="component" value="Chromosome 1"/>
</dbReference>
<dbReference type="RefSeq" id="XP_050938140.1">
    <property type="nucleotide sequence ID" value="XM_051082183.1"/>
</dbReference>
<gene>
    <name evidence="3" type="primary">LOC127148470</name>
</gene>
<proteinExistence type="predicted"/>
<keyword evidence="2" id="KW-1185">Reference proteome</keyword>
<organism evidence="2 3">
    <name type="scientific">Cucumis melo</name>
    <name type="common">Muskmelon</name>
    <dbReference type="NCBI Taxonomy" id="3656"/>
    <lineage>
        <taxon>Eukaryota</taxon>
        <taxon>Viridiplantae</taxon>
        <taxon>Streptophyta</taxon>
        <taxon>Embryophyta</taxon>
        <taxon>Tracheophyta</taxon>
        <taxon>Spermatophyta</taxon>
        <taxon>Magnoliopsida</taxon>
        <taxon>eudicotyledons</taxon>
        <taxon>Gunneridae</taxon>
        <taxon>Pentapetalae</taxon>
        <taxon>rosids</taxon>
        <taxon>fabids</taxon>
        <taxon>Cucurbitales</taxon>
        <taxon>Cucurbitaceae</taxon>
        <taxon>Benincaseae</taxon>
        <taxon>Cucumis</taxon>
    </lineage>
</organism>
<dbReference type="PANTHER" id="PTHR33067:SF15">
    <property type="entry name" value="RNA-DIRECTED DNA POLYMERASE"/>
    <property type="match status" value="1"/>
</dbReference>
<dbReference type="CDD" id="cd00303">
    <property type="entry name" value="retropepsin_like"/>
    <property type="match status" value="1"/>
</dbReference>
<evidence type="ECO:0000313" key="3">
    <source>
        <dbReference type="RefSeq" id="XP_050938140.1"/>
    </source>
</evidence>
<sequence length="398" mass="45160">MTTLLTSFVQGTPLKVTKCGVCGLVGHLNDKCPEVIEDVNIFRRYDPHGNTYNSRWRDNSNLRWGNDNQKHTQAPPTSSNQGTNLEDIIKALATNTLSFQQEMKQQMTQLTTAISKMDGKGKLSAQPNHAMLASKKKETSKEEELLEMFRKVQINLPLVDAIQQVLRYAKFLKELCTDKRKTKERAMVSQNVSALLKSNILEKCNDLGMFSLPCVIGNRLISHAMLDLGASINVMSYNVFKDLELNNLQKTSVCIQLADRSFISPLGIVEDVLVKIDKLIFPMDFYILEMNEACIKPSHSILLGRPFLKTAKAIINVDKGSSSVEFDEDIVTFNIFESMRYPDECLSLCSLELHDEVDELSIHDEFFEQEMVENRELLEPNVDYALEKNNCDNLFFSP</sequence>
<dbReference type="PANTHER" id="PTHR33067">
    <property type="entry name" value="RNA-DIRECTED DNA POLYMERASE-RELATED"/>
    <property type="match status" value="1"/>
</dbReference>
<feature type="compositionally biased region" description="Polar residues" evidence="1">
    <location>
        <begin position="61"/>
        <end position="83"/>
    </location>
</feature>
<evidence type="ECO:0000256" key="1">
    <source>
        <dbReference type="SAM" id="MobiDB-lite"/>
    </source>
</evidence>
<protein>
    <submittedName>
        <fullName evidence="3">Uncharacterized protein LOC127148470</fullName>
    </submittedName>
</protein>
<accession>A0ABM3KK10</accession>
<dbReference type="SUPFAM" id="SSF50630">
    <property type="entry name" value="Acid proteases"/>
    <property type="match status" value="1"/>
</dbReference>
<reference evidence="2" key="1">
    <citation type="submission" date="2025-05" db="UniProtKB">
        <authorList>
            <consortium name="RefSeq"/>
        </authorList>
    </citation>
    <scope>NUCLEOTIDE SEQUENCE [LARGE SCALE GENOMIC DNA]</scope>
</reference>
<dbReference type="GeneID" id="127148470"/>
<dbReference type="InterPro" id="IPR021109">
    <property type="entry name" value="Peptidase_aspartic_dom_sf"/>
</dbReference>
<name>A0ABM3KK10_CUCME</name>
<dbReference type="Gene3D" id="2.40.70.10">
    <property type="entry name" value="Acid Proteases"/>
    <property type="match status" value="1"/>
</dbReference>
<feature type="region of interest" description="Disordered" evidence="1">
    <location>
        <begin position="60"/>
        <end position="83"/>
    </location>
</feature>